<name>A0ACC2QPW9_9NEOP</name>
<sequence length="108" mass="11986">MDVAGALLPFTQVVRPELTIHVQEVLTQADSQIDGPKHKNTIPEINEPSDRDDEGKSPTDNSNSVHINKSVNDNARRKYYDKSDNVKNSEVRSCDVVSMKNPRKGSPA</sequence>
<comment type="caution">
    <text evidence="1">The sequence shown here is derived from an EMBL/GenBank/DDBJ whole genome shotgun (WGS) entry which is preliminary data.</text>
</comment>
<organism evidence="1 2">
    <name type="scientific">Mythimna loreyi</name>
    <dbReference type="NCBI Taxonomy" id="667449"/>
    <lineage>
        <taxon>Eukaryota</taxon>
        <taxon>Metazoa</taxon>
        <taxon>Ecdysozoa</taxon>
        <taxon>Arthropoda</taxon>
        <taxon>Hexapoda</taxon>
        <taxon>Insecta</taxon>
        <taxon>Pterygota</taxon>
        <taxon>Neoptera</taxon>
        <taxon>Endopterygota</taxon>
        <taxon>Lepidoptera</taxon>
        <taxon>Glossata</taxon>
        <taxon>Ditrysia</taxon>
        <taxon>Noctuoidea</taxon>
        <taxon>Noctuidae</taxon>
        <taxon>Noctuinae</taxon>
        <taxon>Hadenini</taxon>
        <taxon>Mythimna</taxon>
    </lineage>
</organism>
<keyword evidence="2" id="KW-1185">Reference proteome</keyword>
<reference evidence="1" key="1">
    <citation type="submission" date="2023-03" db="EMBL/GenBank/DDBJ databases">
        <title>Chromosome-level genomes of two armyworms, Mythimna separata and Mythimna loreyi, provide insights into the biosynthesis and reception of sex pheromones.</title>
        <authorList>
            <person name="Zhao H."/>
        </authorList>
    </citation>
    <scope>NUCLEOTIDE SEQUENCE</scope>
    <source>
        <strain evidence="1">BeijingLab</strain>
    </source>
</reference>
<dbReference type="Proteomes" id="UP001231649">
    <property type="component" value="Chromosome 14"/>
</dbReference>
<evidence type="ECO:0000313" key="1">
    <source>
        <dbReference type="EMBL" id="KAJ8723097.1"/>
    </source>
</evidence>
<accession>A0ACC2QPW9</accession>
<proteinExistence type="predicted"/>
<evidence type="ECO:0000313" key="2">
    <source>
        <dbReference type="Proteomes" id="UP001231649"/>
    </source>
</evidence>
<gene>
    <name evidence="1" type="ORF">PYW08_003009</name>
</gene>
<dbReference type="EMBL" id="CM056790">
    <property type="protein sequence ID" value="KAJ8723097.1"/>
    <property type="molecule type" value="Genomic_DNA"/>
</dbReference>
<protein>
    <submittedName>
        <fullName evidence="1">Uncharacterized protein</fullName>
    </submittedName>
</protein>